<comment type="caution">
    <text evidence="2">The sequence shown here is derived from an EMBL/GenBank/DDBJ whole genome shotgun (WGS) entry which is preliminary data.</text>
</comment>
<dbReference type="InterPro" id="IPR022548">
    <property type="entry name" value="DUF2846"/>
</dbReference>
<protein>
    <submittedName>
        <fullName evidence="2">DUF2846 domain-containing protein</fullName>
    </submittedName>
</protein>
<accession>A0ABU1H9N5</accession>
<gene>
    <name evidence="2" type="ORF">QC823_15770</name>
</gene>
<sequence>MEYMKLQGMGKLVLALVVMALITGCAAKAPSSNNMQAALQGFELPQQPSADEGMVYVVRPEMTGTIVRFNVFLNDQEDVSEVGHTRGNQHIYFPVEPGQHTVYSKAENWASIDVDVAPGETVFIRQHAKMGLVMARNTLSLLNELEGEYFVKDTNPGTMTNR</sequence>
<proteinExistence type="predicted"/>
<dbReference type="Pfam" id="PF11008">
    <property type="entry name" value="DUF2846"/>
    <property type="match status" value="1"/>
</dbReference>
<dbReference type="PROSITE" id="PS51257">
    <property type="entry name" value="PROKAR_LIPOPROTEIN"/>
    <property type="match status" value="1"/>
</dbReference>
<evidence type="ECO:0000259" key="1">
    <source>
        <dbReference type="Pfam" id="PF11008"/>
    </source>
</evidence>
<organism evidence="2 3">
    <name type="scientific">Vreelandella vilamensis</name>
    <dbReference type="NCBI Taxonomy" id="531309"/>
    <lineage>
        <taxon>Bacteria</taxon>
        <taxon>Pseudomonadati</taxon>
        <taxon>Pseudomonadota</taxon>
        <taxon>Gammaproteobacteria</taxon>
        <taxon>Oceanospirillales</taxon>
        <taxon>Halomonadaceae</taxon>
        <taxon>Vreelandella</taxon>
    </lineage>
</organism>
<name>A0ABU1H9N5_9GAMM</name>
<reference evidence="2 3" key="1">
    <citation type="submission" date="2023-04" db="EMBL/GenBank/DDBJ databases">
        <title>A long-awaited taxogenomic arrangement of the family Halomonadaceae.</title>
        <authorList>
            <person name="De La Haba R."/>
            <person name="Chuvochina M."/>
            <person name="Wittouck S."/>
            <person name="Arahal D.R."/>
            <person name="Sanchez-Porro C."/>
            <person name="Hugenholtz P."/>
            <person name="Ventosa A."/>
        </authorList>
    </citation>
    <scope>NUCLEOTIDE SEQUENCE [LARGE SCALE GENOMIC DNA]</scope>
    <source>
        <strain evidence="2 3">DSM 21020</strain>
    </source>
</reference>
<dbReference type="RefSeq" id="WP_309657298.1">
    <property type="nucleotide sequence ID" value="NZ_JARWAN010000044.1"/>
</dbReference>
<feature type="domain" description="DUF2846" evidence="1">
    <location>
        <begin position="50"/>
        <end position="131"/>
    </location>
</feature>
<dbReference type="EMBL" id="JARWAN010000044">
    <property type="protein sequence ID" value="MDR5900422.1"/>
    <property type="molecule type" value="Genomic_DNA"/>
</dbReference>
<evidence type="ECO:0000313" key="2">
    <source>
        <dbReference type="EMBL" id="MDR5900422.1"/>
    </source>
</evidence>
<evidence type="ECO:0000313" key="3">
    <source>
        <dbReference type="Proteomes" id="UP001254564"/>
    </source>
</evidence>
<keyword evidence="3" id="KW-1185">Reference proteome</keyword>
<dbReference type="Proteomes" id="UP001254564">
    <property type="component" value="Unassembled WGS sequence"/>
</dbReference>